<evidence type="ECO:0000313" key="3">
    <source>
        <dbReference type="Proteomes" id="UP000253507"/>
    </source>
</evidence>
<sequence>MADETTDEKTTEEAKPGTDEGSGTAETSTETTTETAGGESGGSGEDTAAELERLRAQLAEVAPIVQAHKDAEEARKTEEQKLREALESAERERDEASRVLMRREVADETGLSPAVVDLLTGATKDELLKAANEVVSHTKGRVGTRPAPKVGGGKDAVKTDDDIDPVALAKAIAKRARF</sequence>
<dbReference type="EMBL" id="QOIM01000037">
    <property type="protein sequence ID" value="RCG16990.1"/>
    <property type="molecule type" value="Genomic_DNA"/>
</dbReference>
<feature type="compositionally biased region" description="Low complexity" evidence="1">
    <location>
        <begin position="19"/>
        <end position="37"/>
    </location>
</feature>
<gene>
    <name evidence="2" type="ORF">DQ392_18090</name>
</gene>
<protein>
    <recommendedName>
        <fullName evidence="4">DUF4355 domain-containing protein</fullName>
    </recommendedName>
</protein>
<feature type="region of interest" description="Disordered" evidence="1">
    <location>
        <begin position="138"/>
        <end position="160"/>
    </location>
</feature>
<dbReference type="RefSeq" id="WP_114016685.1">
    <property type="nucleotide sequence ID" value="NZ_QOIM01000037.1"/>
</dbReference>
<comment type="caution">
    <text evidence="2">The sequence shown here is derived from an EMBL/GenBank/DDBJ whole genome shotgun (WGS) entry which is preliminary data.</text>
</comment>
<feature type="region of interest" description="Disordered" evidence="1">
    <location>
        <begin position="1"/>
        <end position="95"/>
    </location>
</feature>
<organism evidence="2 3">
    <name type="scientific">Streptomyces reniochalinae</name>
    <dbReference type="NCBI Taxonomy" id="2250578"/>
    <lineage>
        <taxon>Bacteria</taxon>
        <taxon>Bacillati</taxon>
        <taxon>Actinomycetota</taxon>
        <taxon>Actinomycetes</taxon>
        <taxon>Kitasatosporales</taxon>
        <taxon>Streptomycetaceae</taxon>
        <taxon>Streptomyces</taxon>
    </lineage>
</organism>
<evidence type="ECO:0000256" key="1">
    <source>
        <dbReference type="SAM" id="MobiDB-lite"/>
    </source>
</evidence>
<evidence type="ECO:0008006" key="4">
    <source>
        <dbReference type="Google" id="ProtNLM"/>
    </source>
</evidence>
<dbReference type="AlphaFoldDB" id="A0A367EIE5"/>
<feature type="compositionally biased region" description="Basic and acidic residues" evidence="1">
    <location>
        <begin position="7"/>
        <end position="18"/>
    </location>
</feature>
<reference evidence="2 3" key="1">
    <citation type="submission" date="2018-06" db="EMBL/GenBank/DDBJ databases">
        <title>Streptomyces reniochalinae sp. nov. and Streptomyces diacarnus sp. nov. from marine sponges.</title>
        <authorList>
            <person name="Li L."/>
        </authorList>
    </citation>
    <scope>NUCLEOTIDE SEQUENCE [LARGE SCALE GENOMIC DNA]</scope>
    <source>
        <strain evidence="2 3">LHW50302</strain>
    </source>
</reference>
<feature type="compositionally biased region" description="Basic and acidic residues" evidence="1">
    <location>
        <begin position="67"/>
        <end position="95"/>
    </location>
</feature>
<accession>A0A367EIE5</accession>
<keyword evidence="3" id="KW-1185">Reference proteome</keyword>
<name>A0A367EIE5_9ACTN</name>
<evidence type="ECO:0000313" key="2">
    <source>
        <dbReference type="EMBL" id="RCG16990.1"/>
    </source>
</evidence>
<dbReference type="OrthoDB" id="10005848at2"/>
<dbReference type="Proteomes" id="UP000253507">
    <property type="component" value="Unassembled WGS sequence"/>
</dbReference>
<proteinExistence type="predicted"/>